<dbReference type="GO" id="GO:0005829">
    <property type="term" value="C:cytosol"/>
    <property type="evidence" value="ECO:0007669"/>
    <property type="project" value="TreeGrafter"/>
</dbReference>
<dbReference type="Pfam" id="PF04074">
    <property type="entry name" value="DUF386"/>
    <property type="match status" value="1"/>
</dbReference>
<dbReference type="OrthoDB" id="6196468at2"/>
<gene>
    <name evidence="1" type="ORF">NCTC12410_00689</name>
</gene>
<evidence type="ECO:0000313" key="2">
    <source>
        <dbReference type="Proteomes" id="UP000254841"/>
    </source>
</evidence>
<organism evidence="1 2">
    <name type="scientific">Helicobacter canis</name>
    <dbReference type="NCBI Taxonomy" id="29419"/>
    <lineage>
        <taxon>Bacteria</taxon>
        <taxon>Pseudomonadati</taxon>
        <taxon>Campylobacterota</taxon>
        <taxon>Epsilonproteobacteria</taxon>
        <taxon>Campylobacterales</taxon>
        <taxon>Helicobacteraceae</taxon>
        <taxon>Helicobacter</taxon>
    </lineage>
</organism>
<evidence type="ECO:0000313" key="1">
    <source>
        <dbReference type="EMBL" id="STO96872.1"/>
    </source>
</evidence>
<dbReference type="NCBIfam" id="TIGR00022">
    <property type="entry name" value="YhcH/YjgK/YiaL family protein"/>
    <property type="match status" value="1"/>
</dbReference>
<dbReference type="AlphaFoldDB" id="A0A377J2Z2"/>
<dbReference type="Gene3D" id="2.60.120.370">
    <property type="entry name" value="YhcH/YjgK/YiaL"/>
    <property type="match status" value="1"/>
</dbReference>
<keyword evidence="1" id="KW-0966">Cell projection</keyword>
<dbReference type="PANTHER" id="PTHR34986:SF1">
    <property type="entry name" value="PROTEIN YIAL"/>
    <property type="match status" value="1"/>
</dbReference>
<dbReference type="InterPro" id="IPR004375">
    <property type="entry name" value="NanQ/TabA/YiaL"/>
</dbReference>
<protein>
    <submittedName>
        <fullName evidence="1">Flagellar motor-switch protein</fullName>
    </submittedName>
</protein>
<accession>A0A377J2Z2</accession>
<keyword evidence="1" id="KW-0969">Cilium</keyword>
<dbReference type="SUPFAM" id="SSF51197">
    <property type="entry name" value="Clavaminate synthase-like"/>
    <property type="match status" value="1"/>
</dbReference>
<dbReference type="Proteomes" id="UP000254841">
    <property type="component" value="Unassembled WGS sequence"/>
</dbReference>
<proteinExistence type="predicted"/>
<dbReference type="InterPro" id="IPR037012">
    <property type="entry name" value="NanQ/TabA/YiaL_sf"/>
</dbReference>
<dbReference type="RefSeq" id="WP_115011167.1">
    <property type="nucleotide sequence ID" value="NZ_UGHV01000001.1"/>
</dbReference>
<dbReference type="PANTHER" id="PTHR34986">
    <property type="entry name" value="EVOLVED BETA-GALACTOSIDASE SUBUNIT BETA"/>
    <property type="match status" value="1"/>
</dbReference>
<name>A0A377J2Z2_9HELI</name>
<sequence length="169" mass="18465">MAIIGKLSDMCAMFAAKDLQGIYAYLLAASKEGSCEFDRILATTGEHKVDLDSGAFAIEQSYCLKHSSQAFYETHKRYVDVQLVIKGEEIFSIAVASDCVIKDPYNAEKDLITYHPPKHSSTLHLSAGMLAVFFPYDVHSGGLGAESIGAKSVYKSVVKVPIDLLDPRL</sequence>
<reference evidence="1 2" key="1">
    <citation type="submission" date="2018-06" db="EMBL/GenBank/DDBJ databases">
        <authorList>
            <consortium name="Pathogen Informatics"/>
            <person name="Doyle S."/>
        </authorList>
    </citation>
    <scope>NUCLEOTIDE SEQUENCE [LARGE SCALE GENOMIC DNA]</scope>
    <source>
        <strain evidence="1 2">NCTC12410</strain>
    </source>
</reference>
<keyword evidence="1" id="KW-0282">Flagellum</keyword>
<dbReference type="EMBL" id="UGHV01000001">
    <property type="protein sequence ID" value="STO96872.1"/>
    <property type="molecule type" value="Genomic_DNA"/>
</dbReference>